<protein>
    <submittedName>
        <fullName evidence="1">Uncharacterized protein</fullName>
    </submittedName>
</protein>
<reference evidence="1 2" key="1">
    <citation type="submission" date="2014-02" db="EMBL/GenBank/DDBJ databases">
        <title>Transposable element dynamics among asymbiotic and ectomycorrhizal Amanita fungi.</title>
        <authorList>
            <consortium name="DOE Joint Genome Institute"/>
            <person name="Hess J."/>
            <person name="Skrede I."/>
            <person name="Wolfe B."/>
            <person name="LaButti K."/>
            <person name="Ohm R.A."/>
            <person name="Grigoriev I.V."/>
            <person name="Pringle A."/>
        </authorList>
    </citation>
    <scope>NUCLEOTIDE SEQUENCE [LARGE SCALE GENOMIC DNA]</scope>
    <source>
        <strain evidence="1 2">SKay4041</strain>
    </source>
</reference>
<sequence length="102" mass="11847">MVKRSIVYGPASDSNSHTTVLRENKVVHGRENLFGTDEMICEDHLNEDSQGWVHPLRSGISDSWIWQRRIEQHDTHTTRLSSAYSKRISMFETSSEKEFNKP</sequence>
<gene>
    <name evidence="1" type="ORF">AMATHDRAFT_63323</name>
</gene>
<proteinExistence type="predicted"/>
<dbReference type="AlphaFoldDB" id="A0A2A9NNQ1"/>
<accession>A0A2A9NNQ1</accession>
<evidence type="ECO:0000313" key="1">
    <source>
        <dbReference type="EMBL" id="PFH49366.1"/>
    </source>
</evidence>
<evidence type="ECO:0000313" key="2">
    <source>
        <dbReference type="Proteomes" id="UP000242287"/>
    </source>
</evidence>
<dbReference type="EMBL" id="KZ302031">
    <property type="protein sequence ID" value="PFH49366.1"/>
    <property type="molecule type" value="Genomic_DNA"/>
</dbReference>
<keyword evidence="2" id="KW-1185">Reference proteome</keyword>
<organism evidence="1 2">
    <name type="scientific">Amanita thiersii Skay4041</name>
    <dbReference type="NCBI Taxonomy" id="703135"/>
    <lineage>
        <taxon>Eukaryota</taxon>
        <taxon>Fungi</taxon>
        <taxon>Dikarya</taxon>
        <taxon>Basidiomycota</taxon>
        <taxon>Agaricomycotina</taxon>
        <taxon>Agaricomycetes</taxon>
        <taxon>Agaricomycetidae</taxon>
        <taxon>Agaricales</taxon>
        <taxon>Pluteineae</taxon>
        <taxon>Amanitaceae</taxon>
        <taxon>Amanita</taxon>
    </lineage>
</organism>
<dbReference type="Proteomes" id="UP000242287">
    <property type="component" value="Unassembled WGS sequence"/>
</dbReference>
<name>A0A2A9NNQ1_9AGAR</name>